<dbReference type="STRING" id="796925.A0A137P6D6"/>
<gene>
    <name evidence="3" type="ORF">CONCODRAFT_70523</name>
</gene>
<dbReference type="SUPFAM" id="SSF54160">
    <property type="entry name" value="Chromo domain-like"/>
    <property type="match status" value="2"/>
</dbReference>
<organism evidence="3 4">
    <name type="scientific">Conidiobolus coronatus (strain ATCC 28846 / CBS 209.66 / NRRL 28638)</name>
    <name type="common">Delacroixia coronata</name>
    <dbReference type="NCBI Taxonomy" id="796925"/>
    <lineage>
        <taxon>Eukaryota</taxon>
        <taxon>Fungi</taxon>
        <taxon>Fungi incertae sedis</taxon>
        <taxon>Zoopagomycota</taxon>
        <taxon>Entomophthoromycotina</taxon>
        <taxon>Entomophthoromycetes</taxon>
        <taxon>Entomophthorales</taxon>
        <taxon>Ancylistaceae</taxon>
        <taxon>Conidiobolus</taxon>
    </lineage>
</organism>
<sequence>MPLTKKTKLDHKAAKAEEKGDNKSENKSEVDNSDSIEEGSEGDEPVYYIDYILDHKRDDKGNYEYFIRWLNYDSSHDSWSKETDIFDKECIQEYWAGLEREKLKDARAHTKSTDQIIPLETETLLDHDPPNIWARRWADEFKSIDGISKREDGSKWGYIAWKGGCHTCHPLSEVEEKIPQQLLSYYLNLSFPKN</sequence>
<evidence type="ECO:0000313" key="3">
    <source>
        <dbReference type="EMBL" id="KXN70577.1"/>
    </source>
</evidence>
<dbReference type="CDD" id="cd00024">
    <property type="entry name" value="CD_CSD"/>
    <property type="match status" value="1"/>
</dbReference>
<dbReference type="AlphaFoldDB" id="A0A137P6D6"/>
<evidence type="ECO:0000259" key="2">
    <source>
        <dbReference type="PROSITE" id="PS50013"/>
    </source>
</evidence>
<dbReference type="OrthoDB" id="2275976at2759"/>
<dbReference type="Proteomes" id="UP000070444">
    <property type="component" value="Unassembled WGS sequence"/>
</dbReference>
<feature type="compositionally biased region" description="Basic and acidic residues" evidence="1">
    <location>
        <begin position="10"/>
        <end position="30"/>
    </location>
</feature>
<accession>A0A137P6D6</accession>
<reference evidence="3 4" key="1">
    <citation type="journal article" date="2015" name="Genome Biol. Evol.">
        <title>Phylogenomic analyses indicate that early fungi evolved digesting cell walls of algal ancestors of land plants.</title>
        <authorList>
            <person name="Chang Y."/>
            <person name="Wang S."/>
            <person name="Sekimoto S."/>
            <person name="Aerts A.L."/>
            <person name="Choi C."/>
            <person name="Clum A."/>
            <person name="LaButti K.M."/>
            <person name="Lindquist E.A."/>
            <person name="Yee Ngan C."/>
            <person name="Ohm R.A."/>
            <person name="Salamov A.A."/>
            <person name="Grigoriev I.V."/>
            <person name="Spatafora J.W."/>
            <person name="Berbee M.L."/>
        </authorList>
    </citation>
    <scope>NUCLEOTIDE SEQUENCE [LARGE SCALE GENOMIC DNA]</scope>
    <source>
        <strain evidence="3 4">NRRL 28638</strain>
    </source>
</reference>
<dbReference type="PROSITE" id="PS50013">
    <property type="entry name" value="CHROMO_2"/>
    <property type="match status" value="1"/>
</dbReference>
<dbReference type="EMBL" id="KQ964498">
    <property type="protein sequence ID" value="KXN70577.1"/>
    <property type="molecule type" value="Genomic_DNA"/>
</dbReference>
<dbReference type="SMART" id="SM00298">
    <property type="entry name" value="CHROMO"/>
    <property type="match status" value="1"/>
</dbReference>
<keyword evidence="4" id="KW-1185">Reference proteome</keyword>
<proteinExistence type="predicted"/>
<dbReference type="InterPro" id="IPR000953">
    <property type="entry name" value="Chromo/chromo_shadow_dom"/>
</dbReference>
<feature type="compositionally biased region" description="Acidic residues" evidence="1">
    <location>
        <begin position="31"/>
        <end position="41"/>
    </location>
</feature>
<feature type="domain" description="Chromo" evidence="2">
    <location>
        <begin position="47"/>
        <end position="94"/>
    </location>
</feature>
<evidence type="ECO:0000313" key="4">
    <source>
        <dbReference type="Proteomes" id="UP000070444"/>
    </source>
</evidence>
<dbReference type="InterPro" id="IPR023780">
    <property type="entry name" value="Chromo_domain"/>
</dbReference>
<name>A0A137P6D6_CONC2</name>
<dbReference type="Pfam" id="PF00385">
    <property type="entry name" value="Chromo"/>
    <property type="match status" value="1"/>
</dbReference>
<feature type="region of interest" description="Disordered" evidence="1">
    <location>
        <begin position="1"/>
        <end position="41"/>
    </location>
</feature>
<evidence type="ECO:0000256" key="1">
    <source>
        <dbReference type="SAM" id="MobiDB-lite"/>
    </source>
</evidence>
<dbReference type="InterPro" id="IPR016197">
    <property type="entry name" value="Chromo-like_dom_sf"/>
</dbReference>
<protein>
    <recommendedName>
        <fullName evidence="2">Chromo domain-containing protein</fullName>
    </recommendedName>
</protein>
<dbReference type="Gene3D" id="2.40.50.40">
    <property type="match status" value="2"/>
</dbReference>